<feature type="region of interest" description="Disordered" evidence="1">
    <location>
        <begin position="1"/>
        <end position="20"/>
    </location>
</feature>
<dbReference type="EMBL" id="JAOTIF010000016">
    <property type="protein sequence ID" value="MCU7550965.1"/>
    <property type="molecule type" value="Genomic_DNA"/>
</dbReference>
<comment type="caution">
    <text evidence="2">The sequence shown here is derived from an EMBL/GenBank/DDBJ whole genome shotgun (WGS) entry which is preliminary data.</text>
</comment>
<evidence type="ECO:0000313" key="2">
    <source>
        <dbReference type="EMBL" id="MCU7550965.1"/>
    </source>
</evidence>
<accession>A0A9X2XXL4</accession>
<dbReference type="AlphaFoldDB" id="A0A9X2XXL4"/>
<organism evidence="2 3">
    <name type="scientific">Paraflavisolibacter caeni</name>
    <dbReference type="NCBI Taxonomy" id="2982496"/>
    <lineage>
        <taxon>Bacteria</taxon>
        <taxon>Pseudomonadati</taxon>
        <taxon>Bacteroidota</taxon>
        <taxon>Chitinophagia</taxon>
        <taxon>Chitinophagales</taxon>
        <taxon>Chitinophagaceae</taxon>
        <taxon>Paraflavisolibacter</taxon>
    </lineage>
</organism>
<reference evidence="2" key="2">
    <citation type="submission" date="2023-04" db="EMBL/GenBank/DDBJ databases">
        <title>Paracnuella aquatica gen. nov., sp. nov., a member of the family Chitinophagaceae isolated from a hot spring.</title>
        <authorList>
            <person name="Wang C."/>
        </authorList>
    </citation>
    <scope>NUCLEOTIDE SEQUENCE</scope>
    <source>
        <strain evidence="2">LB-8</strain>
    </source>
</reference>
<gene>
    <name evidence="2" type="ORF">OCK74_17735</name>
</gene>
<sequence length="129" mass="15134">MEENNKGRKKGSPNKVNKSTSNNISEWLIEKVETSFKHFHLLPSEKKVSETRKHTEQILRNCDSKTKDEIADTIFKQIKPHVERLGIYFNHLPTEQKFTECRKFISLLKPEHIEEIGILLSSKIKKPHK</sequence>
<keyword evidence="3" id="KW-1185">Reference proteome</keyword>
<dbReference type="RefSeq" id="WP_279298404.1">
    <property type="nucleotide sequence ID" value="NZ_JAOTIF010000016.1"/>
</dbReference>
<dbReference type="Proteomes" id="UP001155483">
    <property type="component" value="Unassembled WGS sequence"/>
</dbReference>
<evidence type="ECO:0000313" key="3">
    <source>
        <dbReference type="Proteomes" id="UP001155483"/>
    </source>
</evidence>
<evidence type="ECO:0000256" key="1">
    <source>
        <dbReference type="SAM" id="MobiDB-lite"/>
    </source>
</evidence>
<protein>
    <submittedName>
        <fullName evidence="2">Uncharacterized protein</fullName>
    </submittedName>
</protein>
<reference evidence="2" key="1">
    <citation type="submission" date="2022-09" db="EMBL/GenBank/DDBJ databases">
        <authorList>
            <person name="Yuan C."/>
            <person name="Ke Z."/>
        </authorList>
    </citation>
    <scope>NUCLEOTIDE SEQUENCE</scope>
    <source>
        <strain evidence="2">LB-8</strain>
    </source>
</reference>
<proteinExistence type="predicted"/>
<name>A0A9X2XXL4_9BACT</name>